<dbReference type="PANTHER" id="PTHR23427:SF2">
    <property type="entry name" value="SURFEIT LOCUS PROTEIN 1"/>
    <property type="match status" value="1"/>
</dbReference>
<gene>
    <name evidence="7" type="ORF">Lgee_1400</name>
</gene>
<comment type="caution">
    <text evidence="6">Lacks conserved residue(s) required for the propagation of feature annotation.</text>
</comment>
<keyword evidence="4 6" id="KW-1133">Transmembrane helix</keyword>
<organism evidence="7 8">
    <name type="scientific">Legionella geestiana</name>
    <dbReference type="NCBI Taxonomy" id="45065"/>
    <lineage>
        <taxon>Bacteria</taxon>
        <taxon>Pseudomonadati</taxon>
        <taxon>Pseudomonadota</taxon>
        <taxon>Gammaproteobacteria</taxon>
        <taxon>Legionellales</taxon>
        <taxon>Legionellaceae</taxon>
        <taxon>Legionella</taxon>
    </lineage>
</organism>
<dbReference type="PATRIC" id="fig|45065.4.peg.1514"/>
<dbReference type="InterPro" id="IPR002994">
    <property type="entry name" value="Surf1/Shy1"/>
</dbReference>
<dbReference type="STRING" id="45065.Lgee_1400"/>
<name>A0A0W0TUB7_9GAMM</name>
<keyword evidence="3 6" id="KW-0812">Transmembrane</keyword>
<comment type="similarity">
    <text evidence="2 6">Belongs to the SURF1 family.</text>
</comment>
<evidence type="ECO:0000256" key="1">
    <source>
        <dbReference type="ARBA" id="ARBA00004370"/>
    </source>
</evidence>
<dbReference type="OrthoDB" id="9789940at2"/>
<evidence type="ECO:0000256" key="2">
    <source>
        <dbReference type="ARBA" id="ARBA00007165"/>
    </source>
</evidence>
<keyword evidence="8" id="KW-1185">Reference proteome</keyword>
<reference evidence="7 8" key="1">
    <citation type="submission" date="2015-11" db="EMBL/GenBank/DDBJ databases">
        <title>Genomic analysis of 38 Legionella species identifies large and diverse effector repertoires.</title>
        <authorList>
            <person name="Burstein D."/>
            <person name="Amaro F."/>
            <person name="Zusman T."/>
            <person name="Lifshitz Z."/>
            <person name="Cohen O."/>
            <person name="Gilbert J.A."/>
            <person name="Pupko T."/>
            <person name="Shuman H.A."/>
            <person name="Segal G."/>
        </authorList>
    </citation>
    <scope>NUCLEOTIDE SEQUENCE [LARGE SCALE GENOMIC DNA]</scope>
    <source>
        <strain evidence="7 8">ATCC 49504</strain>
    </source>
</reference>
<dbReference type="Pfam" id="PF02104">
    <property type="entry name" value="SURF1"/>
    <property type="match status" value="1"/>
</dbReference>
<keyword evidence="5 6" id="KW-0472">Membrane</keyword>
<evidence type="ECO:0000256" key="6">
    <source>
        <dbReference type="RuleBase" id="RU363076"/>
    </source>
</evidence>
<dbReference type="AlphaFoldDB" id="A0A0W0TUB7"/>
<dbReference type="PANTHER" id="PTHR23427">
    <property type="entry name" value="SURFEIT LOCUS PROTEIN"/>
    <property type="match status" value="1"/>
</dbReference>
<evidence type="ECO:0000256" key="3">
    <source>
        <dbReference type="ARBA" id="ARBA00022692"/>
    </source>
</evidence>
<dbReference type="RefSeq" id="WP_028385692.1">
    <property type="nucleotide sequence ID" value="NZ_CAAAHN010000006.1"/>
</dbReference>
<dbReference type="InterPro" id="IPR045214">
    <property type="entry name" value="Surf1/Surf4"/>
</dbReference>
<dbReference type="Proteomes" id="UP000054785">
    <property type="component" value="Unassembled WGS sequence"/>
</dbReference>
<sequence>MVSVSFFRTRFTRDAWLLVVALAVFALLVRLGIWQLARADEKERIEAAQAHAQVQTPALWAPDDAAPSQFAPFSVSGHFLPPVFLLDNQHHQHQFGYRVLSPFQAEGGNILLVDRGWVPGDVSRKTFPQVKTALHMRTVEGYAWYPSPKQWVLGAAVESVADGKVTLLEREDPALVSELLHKSVYPFIMRQNPAESGGFVREWPVVSMPPARHRAYALQWFGLALVVPFVCFGLLCKKKS</sequence>
<keyword evidence="6" id="KW-1003">Cell membrane</keyword>
<proteinExistence type="inferred from homology"/>
<feature type="transmembrane region" description="Helical" evidence="6">
    <location>
        <begin position="217"/>
        <end position="236"/>
    </location>
</feature>
<protein>
    <recommendedName>
        <fullName evidence="6">SURF1-like protein</fullName>
    </recommendedName>
</protein>
<comment type="caution">
    <text evidence="7">The sequence shown here is derived from an EMBL/GenBank/DDBJ whole genome shotgun (WGS) entry which is preliminary data.</text>
</comment>
<evidence type="ECO:0000256" key="4">
    <source>
        <dbReference type="ARBA" id="ARBA00022989"/>
    </source>
</evidence>
<evidence type="ECO:0000313" key="7">
    <source>
        <dbReference type="EMBL" id="KTC98954.1"/>
    </source>
</evidence>
<evidence type="ECO:0000256" key="5">
    <source>
        <dbReference type="ARBA" id="ARBA00023136"/>
    </source>
</evidence>
<dbReference type="CDD" id="cd06662">
    <property type="entry name" value="SURF1"/>
    <property type="match status" value="1"/>
</dbReference>
<evidence type="ECO:0000313" key="8">
    <source>
        <dbReference type="Proteomes" id="UP000054785"/>
    </source>
</evidence>
<accession>A0A0W0TUB7</accession>
<comment type="subcellular location">
    <subcellularLocation>
        <location evidence="6">Cell membrane</location>
        <topology evidence="6">Multi-pass membrane protein</topology>
    </subcellularLocation>
    <subcellularLocation>
        <location evidence="1">Membrane</location>
    </subcellularLocation>
</comment>
<dbReference type="EMBL" id="LNYC01000052">
    <property type="protein sequence ID" value="KTC98954.1"/>
    <property type="molecule type" value="Genomic_DNA"/>
</dbReference>
<dbReference type="GO" id="GO:0005886">
    <property type="term" value="C:plasma membrane"/>
    <property type="evidence" value="ECO:0007669"/>
    <property type="project" value="UniProtKB-SubCell"/>
</dbReference>
<dbReference type="PROSITE" id="PS50895">
    <property type="entry name" value="SURF1"/>
    <property type="match status" value="1"/>
</dbReference>